<feature type="domain" description="Fumarylacetoacetase-like C-terminal" evidence="5">
    <location>
        <begin position="25"/>
        <end position="184"/>
    </location>
</feature>
<gene>
    <name evidence="6" type="ORF">F3Y22_tig00117021pilonHSYRG00295</name>
</gene>
<evidence type="ECO:0000256" key="2">
    <source>
        <dbReference type="PIRSR" id="PIRSR605959-2"/>
    </source>
</evidence>
<dbReference type="AlphaFoldDB" id="A0A6A2WBZ1"/>
<dbReference type="GO" id="GO:1902000">
    <property type="term" value="P:homogentisate catabolic process"/>
    <property type="evidence" value="ECO:0007669"/>
    <property type="project" value="TreeGrafter"/>
</dbReference>
<keyword evidence="3 4" id="KW-0106">Calcium</keyword>
<name>A0A6A2WBZ1_HIBSY</name>
<dbReference type="SUPFAM" id="SSF56529">
    <property type="entry name" value="FAH"/>
    <property type="match status" value="1"/>
</dbReference>
<dbReference type="Gene3D" id="3.90.850.10">
    <property type="entry name" value="Fumarylacetoacetase-like, C-terminal domain"/>
    <property type="match status" value="1"/>
</dbReference>
<feature type="binding site" evidence="3">
    <location>
        <position position="65"/>
    </location>
    <ligand>
        <name>Ca(2+)</name>
        <dbReference type="ChEBI" id="CHEBI:29108"/>
    </ligand>
</feature>
<keyword evidence="3 4" id="KW-0479">Metal-binding</keyword>
<evidence type="ECO:0000313" key="7">
    <source>
        <dbReference type="Proteomes" id="UP000436088"/>
    </source>
</evidence>
<comment type="similarity">
    <text evidence="1 4">Belongs to the FAH family.</text>
</comment>
<dbReference type="Pfam" id="PF01557">
    <property type="entry name" value="FAA_hydrolase"/>
    <property type="match status" value="1"/>
</dbReference>
<keyword evidence="4" id="KW-0585">Phenylalanine catabolism</keyword>
<evidence type="ECO:0000256" key="3">
    <source>
        <dbReference type="PIRSR" id="PIRSR605959-3"/>
    </source>
</evidence>
<dbReference type="Proteomes" id="UP000436088">
    <property type="component" value="Unassembled WGS sequence"/>
</dbReference>
<proteinExistence type="inferred from homology"/>
<feature type="binding site" evidence="2">
    <location>
        <position position="182"/>
    </location>
    <ligand>
        <name>substrate</name>
    </ligand>
</feature>
<dbReference type="InterPro" id="IPR005959">
    <property type="entry name" value="Fumarylacetoacetase"/>
</dbReference>
<dbReference type="PANTHER" id="PTHR43069">
    <property type="entry name" value="FUMARYLACETOACETASE"/>
    <property type="match status" value="1"/>
</dbReference>
<keyword evidence="4" id="KW-0828">Tyrosine catabolism</keyword>
<feature type="binding site" evidence="3">
    <location>
        <position position="65"/>
    </location>
    <ligand>
        <name>Mg(2+)</name>
        <dbReference type="ChEBI" id="CHEBI:18420"/>
    </ligand>
</feature>
<dbReference type="GO" id="GO:0006572">
    <property type="term" value="P:L-tyrosine catabolic process"/>
    <property type="evidence" value="ECO:0007669"/>
    <property type="project" value="UniProtKB-UniRule"/>
</dbReference>
<comment type="catalytic activity">
    <reaction evidence="4">
        <text>4-fumarylacetoacetate + H2O = acetoacetate + fumarate + H(+)</text>
        <dbReference type="Rhea" id="RHEA:10244"/>
        <dbReference type="ChEBI" id="CHEBI:13705"/>
        <dbReference type="ChEBI" id="CHEBI:15377"/>
        <dbReference type="ChEBI" id="CHEBI:15378"/>
        <dbReference type="ChEBI" id="CHEBI:18034"/>
        <dbReference type="ChEBI" id="CHEBI:29806"/>
        <dbReference type="EC" id="3.7.1.2"/>
    </reaction>
</comment>
<feature type="binding site" evidence="3">
    <location>
        <position position="89"/>
    </location>
    <ligand>
        <name>Mg(2+)</name>
        <dbReference type="ChEBI" id="CHEBI:18420"/>
    </ligand>
</feature>
<dbReference type="EMBL" id="VEPZ02001776">
    <property type="protein sequence ID" value="KAE8655733.1"/>
    <property type="molecule type" value="Genomic_DNA"/>
</dbReference>
<feature type="binding site" evidence="2">
    <location>
        <position position="72"/>
    </location>
    <ligand>
        <name>substrate</name>
    </ligand>
</feature>
<dbReference type="EC" id="3.7.1.2" evidence="4"/>
<evidence type="ECO:0000313" key="6">
    <source>
        <dbReference type="EMBL" id="KAE8655733.1"/>
    </source>
</evidence>
<comment type="caution">
    <text evidence="6">The sequence shown here is derived from an EMBL/GenBank/DDBJ whole genome shotgun (WGS) entry which is preliminary data.</text>
</comment>
<evidence type="ECO:0000256" key="4">
    <source>
        <dbReference type="RuleBase" id="RU366008"/>
    </source>
</evidence>
<dbReference type="InterPro" id="IPR036663">
    <property type="entry name" value="Fumarylacetoacetase_C_sf"/>
</dbReference>
<accession>A0A6A2WBZ1</accession>
<dbReference type="GO" id="GO:0004334">
    <property type="term" value="F:fumarylacetoacetase activity"/>
    <property type="evidence" value="ECO:0007669"/>
    <property type="project" value="UniProtKB-UniRule"/>
</dbReference>
<keyword evidence="4" id="KW-0378">Hydrolase</keyword>
<evidence type="ECO:0000259" key="5">
    <source>
        <dbReference type="Pfam" id="PF01557"/>
    </source>
</evidence>
<organism evidence="6 7">
    <name type="scientific">Hibiscus syriacus</name>
    <name type="common">Rose of Sharon</name>
    <dbReference type="NCBI Taxonomy" id="106335"/>
    <lineage>
        <taxon>Eukaryota</taxon>
        <taxon>Viridiplantae</taxon>
        <taxon>Streptophyta</taxon>
        <taxon>Embryophyta</taxon>
        <taxon>Tracheophyta</taxon>
        <taxon>Spermatophyta</taxon>
        <taxon>Magnoliopsida</taxon>
        <taxon>eudicotyledons</taxon>
        <taxon>Gunneridae</taxon>
        <taxon>Pentapetalae</taxon>
        <taxon>rosids</taxon>
        <taxon>malvids</taxon>
        <taxon>Malvales</taxon>
        <taxon>Malvaceae</taxon>
        <taxon>Malvoideae</taxon>
        <taxon>Hibiscus</taxon>
    </lineage>
</organism>
<dbReference type="InterPro" id="IPR011234">
    <property type="entry name" value="Fumarylacetoacetase-like_C"/>
</dbReference>
<feature type="binding site" evidence="2">
    <location>
        <position position="76"/>
    </location>
    <ligand>
        <name>substrate</name>
    </ligand>
</feature>
<protein>
    <recommendedName>
        <fullName evidence="4">Fumarylacetoacetase</fullName>
        <ecNumber evidence="4">3.7.1.2</ecNumber>
    </recommendedName>
    <alternativeName>
        <fullName evidence="4">Fumarylacetoacetate hydrolase</fullName>
    </alternativeName>
</protein>
<comment type="pathway">
    <text evidence="4">Amino-acid degradation; L-phenylalanine degradation; acetoacetate and fumarate from L-phenylalanine: step 6/6.</text>
</comment>
<dbReference type="GO" id="GO:0046872">
    <property type="term" value="F:metal ion binding"/>
    <property type="evidence" value="ECO:0007669"/>
    <property type="project" value="UniProtKB-UniRule"/>
</dbReference>
<dbReference type="GO" id="GO:0006559">
    <property type="term" value="P:L-phenylalanine catabolic process"/>
    <property type="evidence" value="ECO:0007669"/>
    <property type="project" value="UniProtKB-UniRule"/>
</dbReference>
<keyword evidence="3 4" id="KW-0460">Magnesium</keyword>
<keyword evidence="7" id="KW-1185">Reference proteome</keyword>
<feature type="binding site" evidence="3">
    <location>
        <position position="85"/>
    </location>
    <ligand>
        <name>Mg(2+)</name>
        <dbReference type="ChEBI" id="CHEBI:18420"/>
    </ligand>
</feature>
<reference evidence="6" key="1">
    <citation type="submission" date="2019-09" db="EMBL/GenBank/DDBJ databases">
        <title>Draft genome information of white flower Hibiscus syriacus.</title>
        <authorList>
            <person name="Kim Y.-M."/>
        </authorList>
    </citation>
    <scope>NUCLEOTIDE SEQUENCE [LARGE SCALE GENOMIC DNA]</scope>
    <source>
        <strain evidence="6">YM2019G1</strain>
    </source>
</reference>
<dbReference type="UniPathway" id="UPA00139">
    <property type="reaction ID" value="UER00341"/>
</dbReference>
<feature type="binding site" evidence="3">
    <location>
        <position position="33"/>
    </location>
    <ligand>
        <name>Ca(2+)</name>
        <dbReference type="ChEBI" id="CHEBI:29108"/>
    </ligand>
</feature>
<comment type="cofactor">
    <cofactor evidence="4">
        <name>Mg(2+)</name>
        <dbReference type="ChEBI" id="CHEBI:18420"/>
    </cofactor>
    <cofactor evidence="4">
        <name>Ca(2+)</name>
        <dbReference type="ChEBI" id="CHEBI:29108"/>
    </cofactor>
</comment>
<evidence type="ECO:0000256" key="1">
    <source>
        <dbReference type="ARBA" id="ARBA00010211"/>
    </source>
</evidence>
<sequence>MILKLNGLRGQGRPTGNSPPYFGPSLKLDFKLEMADVVGLGNELGKAIDVNKAAYHIFGGVLINDWSAGDIQASKYVPLKPFRGKSFGTTVSPWIVTLDALEPFACNAPKQDPPPLSYLAEKVSKNYDIALEVQIKPSGQKDSSVVTRSNLKNLYWTLTQQLAHHTINGCNLRPGNLLGTGTIRARFSWMLTGTNMEWTETAVVEWDSLKVLRRWG</sequence>
<dbReference type="PANTHER" id="PTHR43069:SF2">
    <property type="entry name" value="FUMARYLACETOACETASE"/>
    <property type="match status" value="1"/>
</dbReference>